<sequence length="400" mass="44232">MPEALVSSLPPELWIKILKFMPSVYLPDISAISHLFHDLAAPILFSTLYLRPGITVETSTSGTRLRRELDRLTFWSSDAIAPLVRKCFISLYYTSITLVPQHASMPLGAAVFEAISKFQNLRSLSCNISPSRPVELVALQNGDQRRYTVALHRSNCPATQNPYFSYGAIPAVSESVSGICMLDPTHLRSLELAPFHPRGIEDFLDDARAMAEFRNLRTLRLTFPDTDFTRIHACIAPFPAVRELIVYLNGSCRADAILPAPLAPHLESFWGPSALLPLVLAGSAPEELTVTQGSAADVLEALQTAMHLDFVKSLSMGDILGLCPSLTRLTLDVLSDANEGDDLDAVTLSQRLVEILRSQSTLETLVLRWRLPGRERHAVPNRSELETMLRSTFPGLRVFS</sequence>
<dbReference type="AlphaFoldDB" id="A0AAD7AGY9"/>
<evidence type="ECO:0000259" key="1">
    <source>
        <dbReference type="Pfam" id="PF00646"/>
    </source>
</evidence>
<reference evidence="2" key="1">
    <citation type="submission" date="2023-03" db="EMBL/GenBank/DDBJ databases">
        <title>Massive genome expansion in bonnet fungi (Mycena s.s.) driven by repeated elements and novel gene families across ecological guilds.</title>
        <authorList>
            <consortium name="Lawrence Berkeley National Laboratory"/>
            <person name="Harder C.B."/>
            <person name="Miyauchi S."/>
            <person name="Viragh M."/>
            <person name="Kuo A."/>
            <person name="Thoen E."/>
            <person name="Andreopoulos B."/>
            <person name="Lu D."/>
            <person name="Skrede I."/>
            <person name="Drula E."/>
            <person name="Henrissat B."/>
            <person name="Morin E."/>
            <person name="Kohler A."/>
            <person name="Barry K."/>
            <person name="LaButti K."/>
            <person name="Morin E."/>
            <person name="Salamov A."/>
            <person name="Lipzen A."/>
            <person name="Mereny Z."/>
            <person name="Hegedus B."/>
            <person name="Baldrian P."/>
            <person name="Stursova M."/>
            <person name="Weitz H."/>
            <person name="Taylor A."/>
            <person name="Grigoriev I.V."/>
            <person name="Nagy L.G."/>
            <person name="Martin F."/>
            <person name="Kauserud H."/>
        </authorList>
    </citation>
    <scope>NUCLEOTIDE SEQUENCE</scope>
    <source>
        <strain evidence="2">CBHHK002</strain>
    </source>
</reference>
<evidence type="ECO:0000313" key="3">
    <source>
        <dbReference type="Proteomes" id="UP001218218"/>
    </source>
</evidence>
<dbReference type="EMBL" id="JARIHO010000007">
    <property type="protein sequence ID" value="KAJ7358424.1"/>
    <property type="molecule type" value="Genomic_DNA"/>
</dbReference>
<name>A0AAD7AGY9_9AGAR</name>
<dbReference type="InterPro" id="IPR036047">
    <property type="entry name" value="F-box-like_dom_sf"/>
</dbReference>
<comment type="caution">
    <text evidence="2">The sequence shown here is derived from an EMBL/GenBank/DDBJ whole genome shotgun (WGS) entry which is preliminary data.</text>
</comment>
<protein>
    <recommendedName>
        <fullName evidence="1">F-box domain-containing protein</fullName>
    </recommendedName>
</protein>
<dbReference type="Proteomes" id="UP001218218">
    <property type="component" value="Unassembled WGS sequence"/>
</dbReference>
<gene>
    <name evidence="2" type="ORF">DFH08DRAFT_932497</name>
</gene>
<evidence type="ECO:0000313" key="2">
    <source>
        <dbReference type="EMBL" id="KAJ7358424.1"/>
    </source>
</evidence>
<proteinExistence type="predicted"/>
<dbReference type="InterPro" id="IPR001810">
    <property type="entry name" value="F-box_dom"/>
</dbReference>
<dbReference type="SUPFAM" id="SSF81383">
    <property type="entry name" value="F-box domain"/>
    <property type="match status" value="1"/>
</dbReference>
<feature type="domain" description="F-box" evidence="1">
    <location>
        <begin position="7"/>
        <end position="40"/>
    </location>
</feature>
<organism evidence="2 3">
    <name type="scientific">Mycena albidolilacea</name>
    <dbReference type="NCBI Taxonomy" id="1033008"/>
    <lineage>
        <taxon>Eukaryota</taxon>
        <taxon>Fungi</taxon>
        <taxon>Dikarya</taxon>
        <taxon>Basidiomycota</taxon>
        <taxon>Agaricomycotina</taxon>
        <taxon>Agaricomycetes</taxon>
        <taxon>Agaricomycetidae</taxon>
        <taxon>Agaricales</taxon>
        <taxon>Marasmiineae</taxon>
        <taxon>Mycenaceae</taxon>
        <taxon>Mycena</taxon>
    </lineage>
</organism>
<accession>A0AAD7AGY9</accession>
<dbReference type="Pfam" id="PF00646">
    <property type="entry name" value="F-box"/>
    <property type="match status" value="1"/>
</dbReference>
<keyword evidence="3" id="KW-1185">Reference proteome</keyword>